<reference evidence="8" key="3">
    <citation type="submission" date="2025-09" db="UniProtKB">
        <authorList>
            <consortium name="Ensembl"/>
        </authorList>
    </citation>
    <scope>IDENTIFICATION</scope>
</reference>
<accession>A0A8C4RQY8</accession>
<evidence type="ECO:0000256" key="6">
    <source>
        <dbReference type="SAM" id="Phobius"/>
    </source>
</evidence>
<dbReference type="Proteomes" id="UP000694620">
    <property type="component" value="Chromosome 5"/>
</dbReference>
<feature type="transmembrane region" description="Helical" evidence="6">
    <location>
        <begin position="25"/>
        <end position="46"/>
    </location>
</feature>
<feature type="transmembrane region" description="Helical" evidence="6">
    <location>
        <begin position="354"/>
        <end position="376"/>
    </location>
</feature>
<feature type="transmembrane region" description="Helical" evidence="6">
    <location>
        <begin position="382"/>
        <end position="409"/>
    </location>
</feature>
<dbReference type="SUPFAM" id="SSF103473">
    <property type="entry name" value="MFS general substrate transporter"/>
    <property type="match status" value="1"/>
</dbReference>
<dbReference type="PROSITE" id="PS00216">
    <property type="entry name" value="SUGAR_TRANSPORT_1"/>
    <property type="match status" value="1"/>
</dbReference>
<dbReference type="InterPro" id="IPR003663">
    <property type="entry name" value="Sugar/inositol_transpt"/>
</dbReference>
<dbReference type="InterPro" id="IPR005829">
    <property type="entry name" value="Sugar_transporter_CS"/>
</dbReference>
<feature type="domain" description="Major facilitator superfamily (MFS) profile" evidence="7">
    <location>
        <begin position="33"/>
        <end position="475"/>
    </location>
</feature>
<comment type="subcellular location">
    <subcellularLocation>
        <location evidence="1">Membrane</location>
        <topology evidence="1">Multi-pass membrane protein</topology>
    </subcellularLocation>
</comment>
<dbReference type="InterPro" id="IPR005828">
    <property type="entry name" value="MFS_sugar_transport-like"/>
</dbReference>
<evidence type="ECO:0000313" key="8">
    <source>
        <dbReference type="Ensembl" id="ENSECRP00000005587.1"/>
    </source>
</evidence>
<comment type="similarity">
    <text evidence="5">Belongs to the major facilitator superfamily. Sugar transporter (TC 2.A.1.1) family.</text>
</comment>
<organism evidence="8 9">
    <name type="scientific">Erpetoichthys calabaricus</name>
    <name type="common">Rope fish</name>
    <name type="synonym">Calamoichthys calabaricus</name>
    <dbReference type="NCBI Taxonomy" id="27687"/>
    <lineage>
        <taxon>Eukaryota</taxon>
        <taxon>Metazoa</taxon>
        <taxon>Chordata</taxon>
        <taxon>Craniata</taxon>
        <taxon>Vertebrata</taxon>
        <taxon>Euteleostomi</taxon>
        <taxon>Actinopterygii</taxon>
        <taxon>Polypteriformes</taxon>
        <taxon>Polypteridae</taxon>
        <taxon>Erpetoichthys</taxon>
    </lineage>
</organism>
<dbReference type="GeneTree" id="ENSGT00940000159192"/>
<dbReference type="GO" id="GO:0070837">
    <property type="term" value="P:dehydroascorbic acid transport"/>
    <property type="evidence" value="ECO:0007669"/>
    <property type="project" value="TreeGrafter"/>
</dbReference>
<feature type="transmembrane region" description="Helical" evidence="6">
    <location>
        <begin position="421"/>
        <end position="441"/>
    </location>
</feature>
<evidence type="ECO:0000313" key="9">
    <source>
        <dbReference type="Proteomes" id="UP000694620"/>
    </source>
</evidence>
<keyword evidence="5" id="KW-0813">Transport</keyword>
<feature type="transmembrane region" description="Helical" evidence="6">
    <location>
        <begin position="81"/>
        <end position="101"/>
    </location>
</feature>
<dbReference type="InterPro" id="IPR036259">
    <property type="entry name" value="MFS_trans_sf"/>
</dbReference>
<dbReference type="PROSITE" id="PS50850">
    <property type="entry name" value="MFS"/>
    <property type="match status" value="1"/>
</dbReference>
<dbReference type="Ensembl" id="ENSECRT00000005681.1">
    <property type="protein sequence ID" value="ENSECRP00000005587.1"/>
    <property type="gene ID" value="ENSECRG00000003759.1"/>
</dbReference>
<dbReference type="CDD" id="cd17432">
    <property type="entry name" value="MFS_GLUT_Class2"/>
    <property type="match status" value="1"/>
</dbReference>
<dbReference type="GO" id="GO:0055056">
    <property type="term" value="F:D-glucose transmembrane transporter activity"/>
    <property type="evidence" value="ECO:0007669"/>
    <property type="project" value="TreeGrafter"/>
</dbReference>
<dbReference type="InterPro" id="IPR020846">
    <property type="entry name" value="MFS_dom"/>
</dbReference>
<dbReference type="PRINTS" id="PR00171">
    <property type="entry name" value="SUGRTRNSPORT"/>
</dbReference>
<dbReference type="GO" id="GO:0046323">
    <property type="term" value="P:D-glucose import"/>
    <property type="evidence" value="ECO:0007669"/>
    <property type="project" value="TreeGrafter"/>
</dbReference>
<proteinExistence type="inferred from homology"/>
<dbReference type="PANTHER" id="PTHR23503:SF35">
    <property type="entry name" value="SOLUTE CARRIER FAMILY 2, FACILITATED GLUCOSE TRANSPORTER MEMBER 9"/>
    <property type="match status" value="1"/>
</dbReference>
<dbReference type="Gene3D" id="1.20.1250.20">
    <property type="entry name" value="MFS general substrate transporter like domains"/>
    <property type="match status" value="1"/>
</dbReference>
<dbReference type="PROSITE" id="PS00217">
    <property type="entry name" value="SUGAR_TRANSPORT_2"/>
    <property type="match status" value="1"/>
</dbReference>
<keyword evidence="2 6" id="KW-0812">Transmembrane</keyword>
<evidence type="ECO:0000259" key="7">
    <source>
        <dbReference type="PROSITE" id="PS50850"/>
    </source>
</evidence>
<evidence type="ECO:0000256" key="3">
    <source>
        <dbReference type="ARBA" id="ARBA00022989"/>
    </source>
</evidence>
<dbReference type="InterPro" id="IPR045263">
    <property type="entry name" value="GLUT"/>
</dbReference>
<dbReference type="Pfam" id="PF00083">
    <property type="entry name" value="Sugar_tr"/>
    <property type="match status" value="1"/>
</dbReference>
<evidence type="ECO:0000256" key="2">
    <source>
        <dbReference type="ARBA" id="ARBA00022692"/>
    </source>
</evidence>
<feature type="transmembrane region" description="Helical" evidence="6">
    <location>
        <begin position="289"/>
        <end position="310"/>
    </location>
</feature>
<feature type="transmembrane region" description="Helical" evidence="6">
    <location>
        <begin position="142"/>
        <end position="162"/>
    </location>
</feature>
<gene>
    <name evidence="8" type="primary">SLC2A9</name>
</gene>
<feature type="transmembrane region" description="Helical" evidence="6">
    <location>
        <begin position="206"/>
        <end position="225"/>
    </location>
</feature>
<feature type="transmembrane region" description="Helical" evidence="6">
    <location>
        <begin position="113"/>
        <end position="130"/>
    </location>
</feature>
<feature type="transmembrane region" description="Helical" evidence="6">
    <location>
        <begin position="447"/>
        <end position="471"/>
    </location>
</feature>
<sequence length="532" mass="58948">MCQGDEIDNVEKENKDLKHEVNQGWTWHLLIASIFGVLGSSFLYGYNLSVVNAPASYIKHFYNETWNDRYGTIIDADSLTLLWSITVSVFGIGGLLGALAATPMVKCSGRKGTLLLNNIFAIISSLFLAFGETARSFEMLILGRLIIGVDSGIALSAVSMYLGEISPKHIRGSLGQFNSIFICVGVFMGQVMGLPEILGQETRWNYMFLFIMAPALMQLLVLPFLPESPRYLLLEKRDADKAEKAFQFFLAKNDVSREMEEVLYEQTIQQTSILSVCELLRSHGARWQIVTVMVTMGCYQLSGLNAIWFYTNSIFKEAGMNESQIPYVTLITGATEILAAIFSGIVIERVGRRPLLIGGFGAMTVFFGFLTVFLHFQSAASWIPYLSIVCILAVIASFCIGPGGIPFILVGELFQQSERPAAFMISGMVNWISNFTVGLIFPFIQEAFGAFCFLVFAAACLAGAMFLFFVLPETKNKTFVEISQSFSKINKVGVCATQEELEWVGVTNIKEDDTQKITTKKASIVIEMESTF</sequence>
<dbReference type="GO" id="GO:0005886">
    <property type="term" value="C:plasma membrane"/>
    <property type="evidence" value="ECO:0007669"/>
    <property type="project" value="TreeGrafter"/>
</dbReference>
<dbReference type="AlphaFoldDB" id="A0A8C4RQY8"/>
<evidence type="ECO:0000256" key="4">
    <source>
        <dbReference type="ARBA" id="ARBA00023136"/>
    </source>
</evidence>
<reference evidence="8" key="1">
    <citation type="submission" date="2021-06" db="EMBL/GenBank/DDBJ databases">
        <authorList>
            <consortium name="Wellcome Sanger Institute Data Sharing"/>
        </authorList>
    </citation>
    <scope>NUCLEOTIDE SEQUENCE [LARGE SCALE GENOMIC DNA]</scope>
</reference>
<evidence type="ECO:0000256" key="5">
    <source>
        <dbReference type="RuleBase" id="RU003346"/>
    </source>
</evidence>
<keyword evidence="9" id="KW-1185">Reference proteome</keyword>
<dbReference type="OrthoDB" id="4540492at2759"/>
<evidence type="ECO:0000256" key="1">
    <source>
        <dbReference type="ARBA" id="ARBA00004141"/>
    </source>
</evidence>
<protein>
    <submittedName>
        <fullName evidence="8">Solute carrier family 2 member 9</fullName>
    </submittedName>
</protein>
<dbReference type="PANTHER" id="PTHR23503">
    <property type="entry name" value="SOLUTE CARRIER FAMILY 2"/>
    <property type="match status" value="1"/>
</dbReference>
<feature type="transmembrane region" description="Helical" evidence="6">
    <location>
        <begin position="174"/>
        <end position="194"/>
    </location>
</feature>
<keyword evidence="4 6" id="KW-0472">Membrane</keyword>
<keyword evidence="3 6" id="KW-1133">Transmembrane helix</keyword>
<feature type="transmembrane region" description="Helical" evidence="6">
    <location>
        <begin position="325"/>
        <end position="347"/>
    </location>
</feature>
<reference evidence="8" key="2">
    <citation type="submission" date="2025-08" db="UniProtKB">
        <authorList>
            <consortium name="Ensembl"/>
        </authorList>
    </citation>
    <scope>IDENTIFICATION</scope>
</reference>
<name>A0A8C4RQY8_ERPCA</name>
<dbReference type="NCBIfam" id="TIGR00879">
    <property type="entry name" value="SP"/>
    <property type="match status" value="1"/>
</dbReference>
<dbReference type="FunFam" id="1.20.1250.20:FF:000029">
    <property type="entry name" value="solute carrier family 2, facilitated glucose transporter member 4"/>
    <property type="match status" value="1"/>
</dbReference>